<sequence length="167" mass="18797">MAAGEREERAMERWIMSGGGVERGREVEVGENGDVDVEEGEGEVYDMESVLQDENLAAILKEYENEDENEDKEEQSSTTQPATQSSIEYSDDSLDSDHNDDLQAAAQLLAALEHAGADSQMRASEEIENEDVNEDEDEDEDKEYIQTIMRNLGKISRRGRRSEEEDS</sequence>
<proteinExistence type="predicted"/>
<gene>
    <name evidence="2" type="ORF">DSL72_009049</name>
</gene>
<dbReference type="AlphaFoldDB" id="A0A8A3PNG6"/>
<reference evidence="2" key="1">
    <citation type="submission" date="2020-10" db="EMBL/GenBank/DDBJ databases">
        <title>Genome Sequence of Monilinia vaccinii-corymbosi Sheds Light on Mummy Berry Disease Infection of Blueberry and Mating Type.</title>
        <authorList>
            <person name="Yow A.G."/>
            <person name="Zhang Y."/>
            <person name="Bansal K."/>
            <person name="Eacker S.M."/>
            <person name="Sullivan S."/>
            <person name="Liachko I."/>
            <person name="Cubeta M.A."/>
            <person name="Rollins J.A."/>
            <person name="Ashrafi H."/>
        </authorList>
    </citation>
    <scope>NUCLEOTIDE SEQUENCE</scope>
    <source>
        <strain evidence="2">RL-1</strain>
    </source>
</reference>
<feature type="compositionally biased region" description="Low complexity" evidence="1">
    <location>
        <begin position="102"/>
        <end position="112"/>
    </location>
</feature>
<feature type="compositionally biased region" description="Low complexity" evidence="1">
    <location>
        <begin position="76"/>
        <end position="86"/>
    </location>
</feature>
<keyword evidence="3" id="KW-1185">Reference proteome</keyword>
<evidence type="ECO:0000313" key="3">
    <source>
        <dbReference type="Proteomes" id="UP000672032"/>
    </source>
</evidence>
<feature type="compositionally biased region" description="Acidic residues" evidence="1">
    <location>
        <begin position="64"/>
        <end position="73"/>
    </location>
</feature>
<name>A0A8A3PNG6_9HELO</name>
<accession>A0A8A3PNG6</accession>
<feature type="compositionally biased region" description="Acidic residues" evidence="1">
    <location>
        <begin position="126"/>
        <end position="142"/>
    </location>
</feature>
<evidence type="ECO:0000256" key="1">
    <source>
        <dbReference type="SAM" id="MobiDB-lite"/>
    </source>
</evidence>
<feature type="compositionally biased region" description="Basic and acidic residues" evidence="1">
    <location>
        <begin position="1"/>
        <end position="12"/>
    </location>
</feature>
<organism evidence="2 3">
    <name type="scientific">Monilinia vaccinii-corymbosi</name>
    <dbReference type="NCBI Taxonomy" id="61207"/>
    <lineage>
        <taxon>Eukaryota</taxon>
        <taxon>Fungi</taxon>
        <taxon>Dikarya</taxon>
        <taxon>Ascomycota</taxon>
        <taxon>Pezizomycotina</taxon>
        <taxon>Leotiomycetes</taxon>
        <taxon>Helotiales</taxon>
        <taxon>Sclerotiniaceae</taxon>
        <taxon>Monilinia</taxon>
    </lineage>
</organism>
<dbReference type="EMBL" id="CP063412">
    <property type="protein sequence ID" value="QSZ36958.1"/>
    <property type="molecule type" value="Genomic_DNA"/>
</dbReference>
<evidence type="ECO:0000313" key="2">
    <source>
        <dbReference type="EMBL" id="QSZ36958.1"/>
    </source>
</evidence>
<feature type="compositionally biased region" description="Acidic residues" evidence="1">
    <location>
        <begin position="29"/>
        <end position="46"/>
    </location>
</feature>
<feature type="region of interest" description="Disordered" evidence="1">
    <location>
        <begin position="1"/>
        <end position="142"/>
    </location>
</feature>
<dbReference type="Proteomes" id="UP000672032">
    <property type="component" value="Chromosome 8"/>
</dbReference>
<protein>
    <submittedName>
        <fullName evidence="2">Uncharacterized protein</fullName>
    </submittedName>
</protein>